<gene>
    <name evidence="1" type="ORF">GSBLH_T00003898001</name>
</gene>
<accession>D8M7U1</accession>
<evidence type="ECO:0000313" key="1">
    <source>
        <dbReference type="EMBL" id="CBK24130.2"/>
    </source>
</evidence>
<name>D8M7U1_BLAHO</name>
<protein>
    <submittedName>
        <fullName evidence="1">Uncharacterized protein</fullName>
    </submittedName>
</protein>
<dbReference type="InParanoid" id="D8M7U1"/>
<dbReference type="Proteomes" id="UP000008312">
    <property type="component" value="Unassembled WGS sequence"/>
</dbReference>
<dbReference type="AlphaFoldDB" id="D8M7U1"/>
<dbReference type="GeneID" id="24920958"/>
<organism evidence="1">
    <name type="scientific">Blastocystis hominis</name>
    <dbReference type="NCBI Taxonomy" id="12968"/>
    <lineage>
        <taxon>Eukaryota</taxon>
        <taxon>Sar</taxon>
        <taxon>Stramenopiles</taxon>
        <taxon>Bigyra</taxon>
        <taxon>Opalozoa</taxon>
        <taxon>Opalinata</taxon>
        <taxon>Blastocystidae</taxon>
        <taxon>Blastocystis</taxon>
    </lineage>
</organism>
<keyword evidence="2" id="KW-1185">Reference proteome</keyword>
<reference evidence="1" key="1">
    <citation type="submission" date="2010-02" db="EMBL/GenBank/DDBJ databases">
        <title>Sequencing and annotation of the Blastocystis hominis genome.</title>
        <authorList>
            <person name="Wincker P."/>
        </authorList>
    </citation>
    <scope>NUCLEOTIDE SEQUENCE</scope>
    <source>
        <strain evidence="1">Singapore isolate B</strain>
    </source>
</reference>
<evidence type="ECO:0000313" key="2">
    <source>
        <dbReference type="Proteomes" id="UP000008312"/>
    </source>
</evidence>
<dbReference type="EMBL" id="FN668672">
    <property type="protein sequence ID" value="CBK24130.2"/>
    <property type="molecule type" value="Genomic_DNA"/>
</dbReference>
<sequence length="102" mass="11725">MSCQNSYPTPPSYYKDFESSATALPPPRPIEGEFWSNGSVRCRDMPIFETVKPVYKQLYDERKFKENGDAKAEAAYMLLNQLMSSFLRLLEQANETSKDSLE</sequence>
<dbReference type="RefSeq" id="XP_012898178.1">
    <property type="nucleotide sequence ID" value="XM_013042724.1"/>
</dbReference>
<proteinExistence type="predicted"/>